<dbReference type="Pfam" id="PF04610">
    <property type="entry name" value="TrbL"/>
    <property type="match status" value="1"/>
</dbReference>
<protein>
    <submittedName>
        <fullName evidence="8">P-type conjugative transfer protein TrbL</fullName>
    </submittedName>
</protein>
<keyword evidence="2 6" id="KW-0812">Transmembrane</keyword>
<dbReference type="RefSeq" id="WP_342902423.1">
    <property type="nucleotide sequence ID" value="NZ_JBCHKU010000034.1"/>
</dbReference>
<keyword evidence="4 6" id="KW-0472">Membrane</keyword>
<evidence type="ECO:0000256" key="1">
    <source>
        <dbReference type="ARBA" id="ARBA00004141"/>
    </source>
</evidence>
<feature type="transmembrane region" description="Helical" evidence="6">
    <location>
        <begin position="239"/>
        <end position="258"/>
    </location>
</feature>
<dbReference type="InterPro" id="IPR014150">
    <property type="entry name" value="Conjugal_tfr_TrbL"/>
</dbReference>
<evidence type="ECO:0000313" key="8">
    <source>
        <dbReference type="EMBL" id="MEM6250710.1"/>
    </source>
</evidence>
<keyword evidence="3 6" id="KW-1133">Transmembrane helix</keyword>
<keyword evidence="7" id="KW-0732">Signal</keyword>
<feature type="signal peptide" evidence="7">
    <location>
        <begin position="1"/>
        <end position="19"/>
    </location>
</feature>
<keyword evidence="9" id="KW-1185">Reference proteome</keyword>
<dbReference type="NCBIfam" id="TIGR02783">
    <property type="entry name" value="TrbL_P"/>
    <property type="match status" value="1"/>
</dbReference>
<evidence type="ECO:0000256" key="3">
    <source>
        <dbReference type="ARBA" id="ARBA00022989"/>
    </source>
</evidence>
<evidence type="ECO:0000313" key="9">
    <source>
        <dbReference type="Proteomes" id="UP001489333"/>
    </source>
</evidence>
<feature type="transmembrane region" description="Helical" evidence="6">
    <location>
        <begin position="152"/>
        <end position="170"/>
    </location>
</feature>
<comment type="caution">
    <text evidence="8">The sequence shown here is derived from an EMBL/GenBank/DDBJ whole genome shotgun (WGS) entry which is preliminary data.</text>
</comment>
<feature type="transmembrane region" description="Helical" evidence="6">
    <location>
        <begin position="176"/>
        <end position="193"/>
    </location>
</feature>
<feature type="compositionally biased region" description="Polar residues" evidence="5">
    <location>
        <begin position="363"/>
        <end position="387"/>
    </location>
</feature>
<sequence length="443" mass="47140">MRLFWLILLLLFIVPNAYAAGVPESGAIDILLETFGNAAAKWAPILRETAIRIFWILVTISWTWTFIWMMFKDSNYPEIIAELTRRVVLIGIFSWFLFDGVWIASSIVEGFQYLALKLGGTPIKPSSIFDIGYSLASSILKKLTYTDWADNIGFILAGLGILIIFAFITLEMMLVTIQYYIMLNLGVILMGFLGHEWSREYGINYFRLMLSIGVKFMCMQMIIVLSMEILNSWLQTSDLTWTQILLILPCIIVIWGLVREVPAMAQSLVSGSDTTSGNAMAGAMQAAATTAALTAGAIALASGGGGLLKNAWSQAGGDGGDSGGDGGGGNDPATSPLAENNDGGGGGEANASPLPRSHGNDNADFQGSISGSEQSPSNANPQDNGSEQAAPKSSLASKFVTTAKIASGALAKEGASSAKKAFLSSQDTFIGRAANSLAPNKKD</sequence>
<feature type="transmembrane region" description="Helical" evidence="6">
    <location>
        <begin position="83"/>
        <end position="103"/>
    </location>
</feature>
<organism evidence="8 9">
    <name type="scientific">Shewanella vaxholmensis</name>
    <dbReference type="NCBI Taxonomy" id="3063535"/>
    <lineage>
        <taxon>Bacteria</taxon>
        <taxon>Pseudomonadati</taxon>
        <taxon>Pseudomonadota</taxon>
        <taxon>Gammaproteobacteria</taxon>
        <taxon>Alteromonadales</taxon>
        <taxon>Shewanellaceae</taxon>
        <taxon>Shewanella</taxon>
    </lineage>
</organism>
<evidence type="ECO:0000256" key="2">
    <source>
        <dbReference type="ARBA" id="ARBA00022692"/>
    </source>
</evidence>
<gene>
    <name evidence="8" type="primary">trbL</name>
    <name evidence="8" type="ORF">AAGS29_19115</name>
</gene>
<dbReference type="Proteomes" id="UP001489333">
    <property type="component" value="Unassembled WGS sequence"/>
</dbReference>
<feature type="transmembrane region" description="Helical" evidence="6">
    <location>
        <begin position="53"/>
        <end position="71"/>
    </location>
</feature>
<feature type="chain" id="PRO_5047142775" evidence="7">
    <location>
        <begin position="20"/>
        <end position="443"/>
    </location>
</feature>
<proteinExistence type="predicted"/>
<dbReference type="InterPro" id="IPR007688">
    <property type="entry name" value="Conjugal_tfr_TrbL/VirB6"/>
</dbReference>
<evidence type="ECO:0000256" key="6">
    <source>
        <dbReference type="SAM" id="Phobius"/>
    </source>
</evidence>
<feature type="region of interest" description="Disordered" evidence="5">
    <location>
        <begin position="314"/>
        <end position="395"/>
    </location>
</feature>
<accession>A0ABU9UWU1</accession>
<evidence type="ECO:0000256" key="7">
    <source>
        <dbReference type="SAM" id="SignalP"/>
    </source>
</evidence>
<reference evidence="8 9" key="1">
    <citation type="submission" date="2024-04" db="EMBL/GenBank/DDBJ databases">
        <title>Novel Shewanella species isolated from Baltic Sea sediments.</title>
        <authorList>
            <person name="Martin-Rodriguez A.J."/>
            <person name="Fernandez-Juarez V."/>
            <person name="Valeriano V.D."/>
            <person name="Mihindukulasooriya I."/>
            <person name="Ceresnova L."/>
            <person name="Joffre E."/>
            <person name="Jensie-Markopoulos S."/>
            <person name="Moore E.R.B."/>
            <person name="Sjoling A."/>
        </authorList>
    </citation>
    <scope>NUCLEOTIDE SEQUENCE [LARGE SCALE GENOMIC DNA]</scope>
    <source>
        <strain evidence="8 9">VAX-SP0-0CM-1</strain>
    </source>
</reference>
<evidence type="ECO:0000256" key="5">
    <source>
        <dbReference type="SAM" id="MobiDB-lite"/>
    </source>
</evidence>
<name>A0ABU9UWU1_9GAMM</name>
<dbReference type="EMBL" id="JBCHKU010000034">
    <property type="protein sequence ID" value="MEM6250710.1"/>
    <property type="molecule type" value="Genomic_DNA"/>
</dbReference>
<comment type="subcellular location">
    <subcellularLocation>
        <location evidence="1">Membrane</location>
        <topology evidence="1">Multi-pass membrane protein</topology>
    </subcellularLocation>
</comment>
<feature type="transmembrane region" description="Helical" evidence="6">
    <location>
        <begin position="205"/>
        <end position="227"/>
    </location>
</feature>
<feature type="compositionally biased region" description="Gly residues" evidence="5">
    <location>
        <begin position="316"/>
        <end position="330"/>
    </location>
</feature>
<evidence type="ECO:0000256" key="4">
    <source>
        <dbReference type="ARBA" id="ARBA00023136"/>
    </source>
</evidence>